<feature type="region of interest" description="Disordered" evidence="1">
    <location>
        <begin position="1"/>
        <end position="24"/>
    </location>
</feature>
<comment type="caution">
    <text evidence="2">The sequence shown here is derived from an EMBL/GenBank/DDBJ whole genome shotgun (WGS) entry which is preliminary data.</text>
</comment>
<accession>A0A5C6EJC7</accession>
<sequence>MSAETRSWSERLTSTSASDQASALQEMAEQTELRGYTAAVVRLAGCRDDEVRRWAAELLEVAIAPVASDVEELADLLAGGEEGEVCYWAATMLGRLGPDVAPKTRVAVDALEICLGDSLYLPARERAAWALSQIGPSAASAAITLRRTAEDAPPRLQRLVAEALEMIGEAA</sequence>
<dbReference type="InterPro" id="IPR011989">
    <property type="entry name" value="ARM-like"/>
</dbReference>
<dbReference type="AlphaFoldDB" id="A0A5C6EJC7"/>
<organism evidence="2 3">
    <name type="scientific">Rubripirellula tenax</name>
    <dbReference type="NCBI Taxonomy" id="2528015"/>
    <lineage>
        <taxon>Bacteria</taxon>
        <taxon>Pseudomonadati</taxon>
        <taxon>Planctomycetota</taxon>
        <taxon>Planctomycetia</taxon>
        <taxon>Pirellulales</taxon>
        <taxon>Pirellulaceae</taxon>
        <taxon>Rubripirellula</taxon>
    </lineage>
</organism>
<protein>
    <recommendedName>
        <fullName evidence="4">HEAT repeat protein</fullName>
    </recommendedName>
</protein>
<dbReference type="InterPro" id="IPR016024">
    <property type="entry name" value="ARM-type_fold"/>
</dbReference>
<dbReference type="RefSeq" id="WP_146460053.1">
    <property type="nucleotide sequence ID" value="NZ_SJPW01000006.1"/>
</dbReference>
<name>A0A5C6EJC7_9BACT</name>
<keyword evidence="3" id="KW-1185">Reference proteome</keyword>
<reference evidence="2 3" key="1">
    <citation type="submission" date="2019-02" db="EMBL/GenBank/DDBJ databases">
        <title>Deep-cultivation of Planctomycetes and their phenomic and genomic characterization uncovers novel biology.</title>
        <authorList>
            <person name="Wiegand S."/>
            <person name="Jogler M."/>
            <person name="Boedeker C."/>
            <person name="Pinto D."/>
            <person name="Vollmers J."/>
            <person name="Rivas-Marin E."/>
            <person name="Kohn T."/>
            <person name="Peeters S.H."/>
            <person name="Heuer A."/>
            <person name="Rast P."/>
            <person name="Oberbeckmann S."/>
            <person name="Bunk B."/>
            <person name="Jeske O."/>
            <person name="Meyerdierks A."/>
            <person name="Storesund J.E."/>
            <person name="Kallscheuer N."/>
            <person name="Luecker S."/>
            <person name="Lage O.M."/>
            <person name="Pohl T."/>
            <person name="Merkel B.J."/>
            <person name="Hornburger P."/>
            <person name="Mueller R.-W."/>
            <person name="Bruemmer F."/>
            <person name="Labrenz M."/>
            <person name="Spormann A.M."/>
            <person name="Op Den Camp H."/>
            <person name="Overmann J."/>
            <person name="Amann R."/>
            <person name="Jetten M.S.M."/>
            <person name="Mascher T."/>
            <person name="Medema M.H."/>
            <person name="Devos D.P."/>
            <person name="Kaster A.-K."/>
            <person name="Ovreas L."/>
            <person name="Rohde M."/>
            <person name="Galperin M.Y."/>
            <person name="Jogler C."/>
        </authorList>
    </citation>
    <scope>NUCLEOTIDE SEQUENCE [LARGE SCALE GENOMIC DNA]</scope>
    <source>
        <strain evidence="2 3">Poly51</strain>
    </source>
</reference>
<feature type="compositionally biased region" description="Polar residues" evidence="1">
    <location>
        <begin position="1"/>
        <end position="23"/>
    </location>
</feature>
<dbReference type="Gene3D" id="1.25.10.10">
    <property type="entry name" value="Leucine-rich Repeat Variant"/>
    <property type="match status" value="1"/>
</dbReference>
<evidence type="ECO:0000313" key="3">
    <source>
        <dbReference type="Proteomes" id="UP000318288"/>
    </source>
</evidence>
<evidence type="ECO:0000313" key="2">
    <source>
        <dbReference type="EMBL" id="TWU48604.1"/>
    </source>
</evidence>
<evidence type="ECO:0000256" key="1">
    <source>
        <dbReference type="SAM" id="MobiDB-lite"/>
    </source>
</evidence>
<gene>
    <name evidence="2" type="ORF">Poly51_45050</name>
</gene>
<evidence type="ECO:0008006" key="4">
    <source>
        <dbReference type="Google" id="ProtNLM"/>
    </source>
</evidence>
<dbReference type="Proteomes" id="UP000318288">
    <property type="component" value="Unassembled WGS sequence"/>
</dbReference>
<dbReference type="SUPFAM" id="SSF48371">
    <property type="entry name" value="ARM repeat"/>
    <property type="match status" value="1"/>
</dbReference>
<dbReference type="OrthoDB" id="279649at2"/>
<dbReference type="EMBL" id="SJPW01000006">
    <property type="protein sequence ID" value="TWU48604.1"/>
    <property type="molecule type" value="Genomic_DNA"/>
</dbReference>
<proteinExistence type="predicted"/>